<sequence length="91" mass="9717">MGFFAAVIAAIVLETTGVIVEQLARLSVIRSVNNGPQSHLVNAIRSLRSGVQLGYVAVVFISFVNLVTLQFTSTLLLGDFNVVDIALGTNR</sequence>
<organism evidence="1">
    <name type="scientific">Tanacetum cinerariifolium</name>
    <name type="common">Dalmatian daisy</name>
    <name type="synonym">Chrysanthemum cinerariifolium</name>
    <dbReference type="NCBI Taxonomy" id="118510"/>
    <lineage>
        <taxon>Eukaryota</taxon>
        <taxon>Viridiplantae</taxon>
        <taxon>Streptophyta</taxon>
        <taxon>Embryophyta</taxon>
        <taxon>Tracheophyta</taxon>
        <taxon>Spermatophyta</taxon>
        <taxon>Magnoliopsida</taxon>
        <taxon>eudicotyledons</taxon>
        <taxon>Gunneridae</taxon>
        <taxon>Pentapetalae</taxon>
        <taxon>asterids</taxon>
        <taxon>campanulids</taxon>
        <taxon>Asterales</taxon>
        <taxon>Asteraceae</taxon>
        <taxon>Asteroideae</taxon>
        <taxon>Anthemideae</taxon>
        <taxon>Anthemidinae</taxon>
        <taxon>Tanacetum</taxon>
    </lineage>
</organism>
<protein>
    <submittedName>
        <fullName evidence="1">Uncharacterized protein</fullName>
    </submittedName>
</protein>
<gene>
    <name evidence="1" type="ORF">Tci_927779</name>
</gene>
<proteinExistence type="predicted"/>
<evidence type="ECO:0000313" key="1">
    <source>
        <dbReference type="EMBL" id="GFD55810.1"/>
    </source>
</evidence>
<comment type="caution">
    <text evidence="1">The sequence shown here is derived from an EMBL/GenBank/DDBJ whole genome shotgun (WGS) entry which is preliminary data.</text>
</comment>
<reference evidence="1" key="1">
    <citation type="journal article" date="2019" name="Sci. Rep.">
        <title>Draft genome of Tanacetum cinerariifolium, the natural source of mosquito coil.</title>
        <authorList>
            <person name="Yamashiro T."/>
            <person name="Shiraishi A."/>
            <person name="Satake H."/>
            <person name="Nakayama K."/>
        </authorList>
    </citation>
    <scope>NUCLEOTIDE SEQUENCE</scope>
</reference>
<dbReference type="EMBL" id="BKCJ011822126">
    <property type="protein sequence ID" value="GFD55810.1"/>
    <property type="molecule type" value="Genomic_DNA"/>
</dbReference>
<feature type="non-terminal residue" evidence="1">
    <location>
        <position position="91"/>
    </location>
</feature>
<name>A0A699XBK4_TANCI</name>
<dbReference type="AlphaFoldDB" id="A0A699XBK4"/>
<accession>A0A699XBK4</accession>